<proteinExistence type="predicted"/>
<dbReference type="Pfam" id="PF15977">
    <property type="entry name" value="HTH_46"/>
    <property type="match status" value="1"/>
</dbReference>
<keyword evidence="3" id="KW-1185">Reference proteome</keyword>
<gene>
    <name evidence="2" type="ORF">QQF32_15300</name>
</gene>
<dbReference type="AlphaFoldDB" id="A0AAP4FW87"/>
<dbReference type="InterPro" id="IPR018490">
    <property type="entry name" value="cNMP-bd_dom_sf"/>
</dbReference>
<sequence>MATKTDPENLLALMNKLEPFLQYRDIPINTRFTIGATQKPVCYFVRKGAVSVYRQPDDILVELFDAPTLRGAIPLPPGTESIYTIKVIVPSEIAIINREDLFELLHRHRLWELFARHQLAINSISIEKIFKLTAPTTYNIVRYQLYELINMPEEVRDNILAETYIRSKTRISRSGIMRILSDLKDGGYIVIVKGILKEVHHLPENY</sequence>
<organism evidence="2 3">
    <name type="scientific">Lelliottia wanjuensis</name>
    <dbReference type="NCBI Taxonomy" id="3050585"/>
    <lineage>
        <taxon>Bacteria</taxon>
        <taxon>Pseudomonadati</taxon>
        <taxon>Pseudomonadota</taxon>
        <taxon>Gammaproteobacteria</taxon>
        <taxon>Enterobacterales</taxon>
        <taxon>Enterobacteriaceae</taxon>
        <taxon>Lelliottia</taxon>
    </lineage>
</organism>
<evidence type="ECO:0000313" key="3">
    <source>
        <dbReference type="Proteomes" id="UP001223214"/>
    </source>
</evidence>
<dbReference type="SUPFAM" id="SSF51206">
    <property type="entry name" value="cAMP-binding domain-like"/>
    <property type="match status" value="1"/>
</dbReference>
<feature type="domain" description="IprA winged helix-turn-helix" evidence="1">
    <location>
        <begin position="137"/>
        <end position="203"/>
    </location>
</feature>
<accession>A0AAP4FW87</accession>
<reference evidence="2 3" key="1">
    <citation type="submission" date="2023-06" db="EMBL/GenBank/DDBJ databases">
        <title>Identification and characterization of antibiotic-resistant Gram-negative bacteria.</title>
        <authorList>
            <person name="Cho G.-S."/>
            <person name="Lee J."/>
            <person name="Tai E."/>
            <person name="Jeong S."/>
            <person name="Kim I."/>
            <person name="Kim B.-E."/>
            <person name="Jeong M.-I."/>
            <person name="Oh K.-K."/>
            <person name="Franz C.M.A.P."/>
        </authorList>
    </citation>
    <scope>NUCLEOTIDE SEQUENCE [LARGE SCALE GENOMIC DNA]</scope>
    <source>
        <strain evidence="2 3">V106_12</strain>
    </source>
</reference>
<dbReference type="RefSeq" id="WP_285144657.1">
    <property type="nucleotide sequence ID" value="NZ_JASSOL010000042.1"/>
</dbReference>
<dbReference type="InterPro" id="IPR014710">
    <property type="entry name" value="RmlC-like_jellyroll"/>
</dbReference>
<dbReference type="Gene3D" id="2.60.120.10">
    <property type="entry name" value="Jelly Rolls"/>
    <property type="match status" value="1"/>
</dbReference>
<evidence type="ECO:0000259" key="1">
    <source>
        <dbReference type="Pfam" id="PF15977"/>
    </source>
</evidence>
<name>A0AAP4FW87_9ENTR</name>
<dbReference type="Proteomes" id="UP001223214">
    <property type="component" value="Unassembled WGS sequence"/>
</dbReference>
<protein>
    <submittedName>
        <fullName evidence="2">Helix-turn-helix domain-containing protein</fullName>
    </submittedName>
</protein>
<dbReference type="InterPro" id="IPR041687">
    <property type="entry name" value="HTH_46"/>
</dbReference>
<evidence type="ECO:0000313" key="2">
    <source>
        <dbReference type="EMBL" id="MDK9364564.1"/>
    </source>
</evidence>
<comment type="caution">
    <text evidence="2">The sequence shown here is derived from an EMBL/GenBank/DDBJ whole genome shotgun (WGS) entry which is preliminary data.</text>
</comment>
<dbReference type="EMBL" id="JASSOM010000059">
    <property type="protein sequence ID" value="MDK9364564.1"/>
    <property type="molecule type" value="Genomic_DNA"/>
</dbReference>